<dbReference type="RefSeq" id="XP_028884301.1">
    <property type="nucleotide sequence ID" value="XM_029024524.1"/>
</dbReference>
<dbReference type="SUPFAM" id="SSF82185">
    <property type="entry name" value="Histone H3 K4-specific methyltransferase SET7/9 N-terminal domain"/>
    <property type="match status" value="6"/>
</dbReference>
<reference evidence="4 5" key="1">
    <citation type="submission" date="2017-03" db="EMBL/GenBank/DDBJ databases">
        <title>An alternative strategy for trypanosome survival in the mammalian bloodstream revealed through genome and transcriptome analysis of the ubiquitous bovine parasite Trypanosoma (Megatrypanum) theileri.</title>
        <authorList>
            <person name="Kelly S."/>
            <person name="Ivens A."/>
            <person name="Mott A."/>
            <person name="O'Neill E."/>
            <person name="Emms D."/>
            <person name="Macleod O."/>
            <person name="Voorheis P."/>
            <person name="Matthews J."/>
            <person name="Matthews K."/>
            <person name="Carrington M."/>
        </authorList>
    </citation>
    <scope>NUCLEOTIDE SEQUENCE [LARGE SCALE GENOMIC DNA]</scope>
    <source>
        <strain evidence="4">Edinburgh</strain>
    </source>
</reference>
<dbReference type="PANTHER" id="PTHR23084">
    <property type="entry name" value="PHOSPHATIDYLINOSITOL-4-PHOSPHATE 5-KINASE RELATED"/>
    <property type="match status" value="1"/>
</dbReference>
<dbReference type="VEuPathDB" id="TriTrypDB:TM35_000092850"/>
<evidence type="ECO:0000313" key="5">
    <source>
        <dbReference type="Proteomes" id="UP000192257"/>
    </source>
</evidence>
<dbReference type="Gene3D" id="2.20.110.10">
    <property type="entry name" value="Histone H3 K4-specific methyltransferase SET7/9 N-terminal domain"/>
    <property type="match status" value="6"/>
</dbReference>
<organism evidence="4 5">
    <name type="scientific">Trypanosoma theileri</name>
    <dbReference type="NCBI Taxonomy" id="67003"/>
    <lineage>
        <taxon>Eukaryota</taxon>
        <taxon>Discoba</taxon>
        <taxon>Euglenozoa</taxon>
        <taxon>Kinetoplastea</taxon>
        <taxon>Metakinetoplastina</taxon>
        <taxon>Trypanosomatida</taxon>
        <taxon>Trypanosomatidae</taxon>
        <taxon>Trypanosoma</taxon>
    </lineage>
</organism>
<dbReference type="STRING" id="67003.A0A1X0NZY1"/>
<dbReference type="Pfam" id="PF02493">
    <property type="entry name" value="MORN"/>
    <property type="match status" value="19"/>
</dbReference>
<proteinExistence type="predicted"/>
<dbReference type="EMBL" id="NBCO01000009">
    <property type="protein sequence ID" value="ORC90235.1"/>
    <property type="molecule type" value="Genomic_DNA"/>
</dbReference>
<keyword evidence="1" id="KW-0677">Repeat</keyword>
<dbReference type="Proteomes" id="UP000192257">
    <property type="component" value="Unassembled WGS sequence"/>
</dbReference>
<dbReference type="OrthoDB" id="270720at2759"/>
<dbReference type="SMART" id="SM00698">
    <property type="entry name" value="MORN"/>
    <property type="match status" value="20"/>
</dbReference>
<evidence type="ECO:0000256" key="1">
    <source>
        <dbReference type="ARBA" id="ARBA00022737"/>
    </source>
</evidence>
<evidence type="ECO:0000313" key="4">
    <source>
        <dbReference type="EMBL" id="ORC90235.1"/>
    </source>
</evidence>
<dbReference type="GeneID" id="39984304"/>
<gene>
    <name evidence="4" type="ORF">TM35_000092850</name>
</gene>
<comment type="caution">
    <text evidence="4">The sequence shown here is derived from an EMBL/GenBank/DDBJ whole genome shotgun (WGS) entry which is preliminary data.</text>
</comment>
<dbReference type="InterPro" id="IPR003409">
    <property type="entry name" value="MORN"/>
</dbReference>
<accession>A0A1X0NZY1</accession>
<keyword evidence="2" id="KW-0175">Coiled coil</keyword>
<dbReference type="AlphaFoldDB" id="A0A1X0NZY1"/>
<protein>
    <submittedName>
        <fullName evidence="4">MORN1 protein</fullName>
    </submittedName>
</protein>
<feature type="region of interest" description="Disordered" evidence="3">
    <location>
        <begin position="796"/>
        <end position="820"/>
    </location>
</feature>
<sequence length="940" mass="103592">MQNRHYTWTKNFQNGDRYNGEATGDNVRDGYGEFFCAANNSTYVGAWLNDKPHGKGKYTIPGDEGYVYEGDFLDGERSGNGTCTFSNGRRYEGEWLRDKMHGKGHLIGAPGVDDYAEYTGPFVQGERSGVDGVCRYANGDVYKGSWLHDKRNGHGELQLDKNSSTPGYNPRMGEAHVISYKGEFENDLPHGIGEFKYSDGSSYRGSCEAYWRQGEGEQHTANDDVYKGSFQCDRRCGKGTLRTKTGEYTGEWSEDALNSHGVFKAFPDFSLTGGLVYYEGPFVCGEMSGAGAVAKYRDGSSYYGEMSGGKPNGKGILDNKRMTIPGIGEIMLRYEGDVVAGVPKGYGTGTFKIITPDPRSAPPPLSEEVRGFLPSLDVSGYYVGNWVGGLPNGEGEWKWEDGDVHYKGTLKAGLPHGEGVFTTSKIVYEGSFSLGFPDGQGKISWDLGDGKEDTYEGGWKEGHLSGKGSIKLHDGSSYIGEWVTGVKEGYGIENVPGNYHYTGNFKDGKRNGKGTLHSEGDGLIYEGDFVMNEITGYGKMQLEDGTVMTGEFLQGKPNGKVEVTLPRCGTFIGEFKNGAVVGRGTLKYGNGDIYEGEFIDSGGPMPLRHGKGVYKFHEGNILECTWKRNVLHGDGIYTTSTGDRSKRSYVEGVLSGVSGASNSNNVFTPENEFPNTFSDDMLKEEQQQRQQRMQSHTSHPPAVTIRRSLPHRSSTEGNTLSNQRLEKRQSMIQKEPKVASRPSVVLTNSNTLQMRDLPITQTVSNPVAATTTASDSQGAAWVVKYLSSRCSLRCKESPEANNEDSTMDEGGRRRRSMSAYEDASARFQKEICKFLGPSSSHDEKEAAAALSQSGISPEKDELMQKALALRNSKEDEIHRLTEEIRQLNERIWQLNFLLCSAPKADQETDPSLTDEGRSDVLISLQKERREIVEKLHKLLL</sequence>
<feature type="region of interest" description="Disordered" evidence="3">
    <location>
        <begin position="682"/>
        <end position="726"/>
    </location>
</feature>
<keyword evidence="5" id="KW-1185">Reference proteome</keyword>
<evidence type="ECO:0000256" key="3">
    <source>
        <dbReference type="SAM" id="MobiDB-lite"/>
    </source>
</evidence>
<evidence type="ECO:0000256" key="2">
    <source>
        <dbReference type="SAM" id="Coils"/>
    </source>
</evidence>
<feature type="coiled-coil region" evidence="2">
    <location>
        <begin position="863"/>
        <end position="897"/>
    </location>
</feature>
<name>A0A1X0NZY1_9TRYP</name>
<dbReference type="PANTHER" id="PTHR23084:SF263">
    <property type="entry name" value="MORN REPEAT-CONTAINING PROTEIN 1"/>
    <property type="match status" value="1"/>
</dbReference>
<feature type="compositionally biased region" description="Polar residues" evidence="3">
    <location>
        <begin position="711"/>
        <end position="723"/>
    </location>
</feature>